<accession>A0A516KKP9</accession>
<dbReference type="EMBL" id="CP041666">
    <property type="protein sequence ID" value="QDP41970.1"/>
    <property type="molecule type" value="Genomic_DNA"/>
</dbReference>
<protein>
    <submittedName>
        <fullName evidence="1">Fe3+ hydroxamate ABC transporter substrate-binding protein</fullName>
    </submittedName>
</protein>
<gene>
    <name evidence="1" type="ORF">FN924_18430</name>
</gene>
<proteinExistence type="predicted"/>
<name>A0A516KKP9_9BACI</name>
<keyword evidence="2" id="KW-1185">Reference proteome</keyword>
<dbReference type="AlphaFoldDB" id="A0A516KKP9"/>
<dbReference type="KEGG" id="aqt:FN924_18430"/>
<evidence type="ECO:0000313" key="2">
    <source>
        <dbReference type="Proteomes" id="UP000315215"/>
    </source>
</evidence>
<organism evidence="1 2">
    <name type="scientific">Radiobacillus deserti</name>
    <dbReference type="NCBI Taxonomy" id="2594883"/>
    <lineage>
        <taxon>Bacteria</taxon>
        <taxon>Bacillati</taxon>
        <taxon>Bacillota</taxon>
        <taxon>Bacilli</taxon>
        <taxon>Bacillales</taxon>
        <taxon>Bacillaceae</taxon>
        <taxon>Radiobacillus</taxon>
    </lineage>
</organism>
<sequence>MIKSEIYCSKCKRKIEDGEEAYFKLRYPKKKGFTEIKAYLSNESRTICTNCCDC</sequence>
<dbReference type="Proteomes" id="UP000315215">
    <property type="component" value="Chromosome"/>
</dbReference>
<reference evidence="1 2" key="1">
    <citation type="submission" date="2019-07" db="EMBL/GenBank/DDBJ databases">
        <authorList>
            <person name="Li J."/>
        </authorList>
    </citation>
    <scope>NUCLEOTIDE SEQUENCE [LARGE SCALE GENOMIC DNA]</scope>
    <source>
        <strain evidence="1 2">TKL69</strain>
    </source>
</reference>
<evidence type="ECO:0000313" key="1">
    <source>
        <dbReference type="EMBL" id="QDP41970.1"/>
    </source>
</evidence>